<proteinExistence type="predicted"/>
<dbReference type="SUPFAM" id="SSF81606">
    <property type="entry name" value="PP2C-like"/>
    <property type="match status" value="1"/>
</dbReference>
<dbReference type="SUPFAM" id="SSF52172">
    <property type="entry name" value="CheY-like"/>
    <property type="match status" value="1"/>
</dbReference>
<dbReference type="SMART" id="SM00331">
    <property type="entry name" value="PP2C_SIG"/>
    <property type="match status" value="1"/>
</dbReference>
<dbReference type="RefSeq" id="WP_145197632.1">
    <property type="nucleotide sequence ID" value="NZ_CP036267.1"/>
</dbReference>
<evidence type="ECO:0000259" key="2">
    <source>
        <dbReference type="PROSITE" id="PS51746"/>
    </source>
</evidence>
<dbReference type="InterPro" id="IPR036457">
    <property type="entry name" value="PPM-type-like_dom_sf"/>
</dbReference>
<dbReference type="PROSITE" id="PS51746">
    <property type="entry name" value="PPM_2"/>
    <property type="match status" value="1"/>
</dbReference>
<dbReference type="Pfam" id="PF07228">
    <property type="entry name" value="SpoIIE"/>
    <property type="match status" value="1"/>
</dbReference>
<dbReference type="Gene3D" id="3.60.40.10">
    <property type="entry name" value="PPM-type phosphatase domain"/>
    <property type="match status" value="1"/>
</dbReference>
<dbReference type="Proteomes" id="UP000315724">
    <property type="component" value="Chromosome"/>
</dbReference>
<evidence type="ECO:0000256" key="1">
    <source>
        <dbReference type="ARBA" id="ARBA00022801"/>
    </source>
</evidence>
<accession>A0A517QL86</accession>
<dbReference type="EMBL" id="CP036267">
    <property type="protein sequence ID" value="QDT32405.1"/>
    <property type="molecule type" value="Genomic_DNA"/>
</dbReference>
<dbReference type="PANTHER" id="PTHR43156">
    <property type="entry name" value="STAGE II SPORULATION PROTEIN E-RELATED"/>
    <property type="match status" value="1"/>
</dbReference>
<keyword evidence="4" id="KW-1185">Reference proteome</keyword>
<feature type="domain" description="PPM-type phosphatase" evidence="2">
    <location>
        <begin position="166"/>
        <end position="396"/>
    </location>
</feature>
<dbReference type="PANTHER" id="PTHR43156:SF2">
    <property type="entry name" value="STAGE II SPORULATION PROTEIN E"/>
    <property type="match status" value="1"/>
</dbReference>
<dbReference type="GO" id="GO:0016791">
    <property type="term" value="F:phosphatase activity"/>
    <property type="evidence" value="ECO:0007669"/>
    <property type="project" value="TreeGrafter"/>
</dbReference>
<dbReference type="InterPro" id="IPR001932">
    <property type="entry name" value="PPM-type_phosphatase-like_dom"/>
</dbReference>
<gene>
    <name evidence="3" type="primary">rsbU_1</name>
    <name evidence="3" type="ORF">Mal48_16510</name>
</gene>
<organism evidence="3 4">
    <name type="scientific">Thalassoglobus polymorphus</name>
    <dbReference type="NCBI Taxonomy" id="2527994"/>
    <lineage>
        <taxon>Bacteria</taxon>
        <taxon>Pseudomonadati</taxon>
        <taxon>Planctomycetota</taxon>
        <taxon>Planctomycetia</taxon>
        <taxon>Planctomycetales</taxon>
        <taxon>Planctomycetaceae</taxon>
        <taxon>Thalassoglobus</taxon>
    </lineage>
</organism>
<dbReference type="InterPro" id="IPR011006">
    <property type="entry name" value="CheY-like_superfamily"/>
</dbReference>
<keyword evidence="1 3" id="KW-0378">Hydrolase</keyword>
<evidence type="ECO:0000313" key="3">
    <source>
        <dbReference type="EMBL" id="QDT32405.1"/>
    </source>
</evidence>
<dbReference type="EC" id="3.1.3.3" evidence="3"/>
<protein>
    <submittedName>
        <fullName evidence="3">Phosphoserine phosphatase RsbU</fullName>
        <ecNumber evidence="3">3.1.3.3</ecNumber>
    </submittedName>
</protein>
<dbReference type="OrthoDB" id="341868at2"/>
<reference evidence="3 4" key="1">
    <citation type="submission" date="2019-02" db="EMBL/GenBank/DDBJ databases">
        <title>Deep-cultivation of Planctomycetes and their phenomic and genomic characterization uncovers novel biology.</title>
        <authorList>
            <person name="Wiegand S."/>
            <person name="Jogler M."/>
            <person name="Boedeker C."/>
            <person name="Pinto D."/>
            <person name="Vollmers J."/>
            <person name="Rivas-Marin E."/>
            <person name="Kohn T."/>
            <person name="Peeters S.H."/>
            <person name="Heuer A."/>
            <person name="Rast P."/>
            <person name="Oberbeckmann S."/>
            <person name="Bunk B."/>
            <person name="Jeske O."/>
            <person name="Meyerdierks A."/>
            <person name="Storesund J.E."/>
            <person name="Kallscheuer N."/>
            <person name="Luecker S."/>
            <person name="Lage O.M."/>
            <person name="Pohl T."/>
            <person name="Merkel B.J."/>
            <person name="Hornburger P."/>
            <person name="Mueller R.-W."/>
            <person name="Bruemmer F."/>
            <person name="Labrenz M."/>
            <person name="Spormann A.M."/>
            <person name="Op den Camp H."/>
            <person name="Overmann J."/>
            <person name="Amann R."/>
            <person name="Jetten M.S.M."/>
            <person name="Mascher T."/>
            <person name="Medema M.H."/>
            <person name="Devos D.P."/>
            <person name="Kaster A.-K."/>
            <person name="Ovreas L."/>
            <person name="Rohde M."/>
            <person name="Galperin M.Y."/>
            <person name="Jogler C."/>
        </authorList>
    </citation>
    <scope>NUCLEOTIDE SEQUENCE [LARGE SCALE GENOMIC DNA]</scope>
    <source>
        <strain evidence="3 4">Mal48</strain>
    </source>
</reference>
<dbReference type="InterPro" id="IPR052016">
    <property type="entry name" value="Bact_Sigma-Reg"/>
</dbReference>
<dbReference type="AlphaFoldDB" id="A0A517QL86"/>
<sequence>MRILVGWDDAEQAELLRLYLNVDDSGVLVTTNHEHTLKAVESNQIWDAILITTTFPDVDTAYNVFEKIREICPETPLIGACQQEDVYKIARYLTNGLRAYVIRDKAGDYMFLLTAIIEGAVKQAEAERERQIAEKLRREVDSVRQLQESIIPHDISTPEDYGIVARYESSQIQVIGGQPVTMAGGDYYDAFTLPDDSMILLVGDASGHGMKACMSIMTMHTLIRMIRYDEFREPAHFVRYVNNQLSRQAVVNNEGGFITLLYGVLNPKTHELKWASAGHQSPVLHNLETDEVAEVTTDLDAAGLPIGILDDADYQTQSTIIPPNSRLLLYTDGLVEAFPADSEGHDEFGLKGVSATMKQHRKSPLKDCMQALFDDSLEFTKGQGRHDDTSVVIVERS</sequence>
<dbReference type="KEGG" id="tpol:Mal48_16510"/>
<evidence type="ECO:0000313" key="4">
    <source>
        <dbReference type="Proteomes" id="UP000315724"/>
    </source>
</evidence>
<name>A0A517QL86_9PLAN</name>
<dbReference type="Gene3D" id="3.40.50.2300">
    <property type="match status" value="1"/>
</dbReference>